<accession>A0ABP6QNR4</accession>
<dbReference type="PIRSF" id="PIRSF006221">
    <property type="entry name" value="Ketosamine-3-kinase"/>
    <property type="match status" value="1"/>
</dbReference>
<dbReference type="EMBL" id="BAAAUV010000034">
    <property type="protein sequence ID" value="GAA3238186.1"/>
    <property type="molecule type" value="Genomic_DNA"/>
</dbReference>
<comment type="similarity">
    <text evidence="1">Belongs to the fructosamine kinase family.</text>
</comment>
<protein>
    <submittedName>
        <fullName evidence="2">Fructosamine kinase family protein</fullName>
    </submittedName>
</protein>
<organism evidence="2 3">
    <name type="scientific">Actinocorallia longicatena</name>
    <dbReference type="NCBI Taxonomy" id="111803"/>
    <lineage>
        <taxon>Bacteria</taxon>
        <taxon>Bacillati</taxon>
        <taxon>Actinomycetota</taxon>
        <taxon>Actinomycetes</taxon>
        <taxon>Streptosporangiales</taxon>
        <taxon>Thermomonosporaceae</taxon>
        <taxon>Actinocorallia</taxon>
    </lineage>
</organism>
<comment type="caution">
    <text evidence="2">The sequence shown here is derived from an EMBL/GenBank/DDBJ whole genome shotgun (WGS) entry which is preliminary data.</text>
</comment>
<proteinExistence type="inferred from homology"/>
<dbReference type="InterPro" id="IPR011009">
    <property type="entry name" value="Kinase-like_dom_sf"/>
</dbReference>
<gene>
    <name evidence="2" type="ORF">GCM10010468_73610</name>
</gene>
<dbReference type="PANTHER" id="PTHR12149:SF8">
    <property type="entry name" value="PROTEIN-RIBULOSAMINE 3-KINASE"/>
    <property type="match status" value="1"/>
</dbReference>
<dbReference type="GO" id="GO:0016301">
    <property type="term" value="F:kinase activity"/>
    <property type="evidence" value="ECO:0007669"/>
    <property type="project" value="UniProtKB-KW"/>
</dbReference>
<dbReference type="Gene3D" id="3.30.200.20">
    <property type="entry name" value="Phosphorylase Kinase, domain 1"/>
    <property type="match status" value="1"/>
</dbReference>
<keyword evidence="3" id="KW-1185">Reference proteome</keyword>
<sequence>MEFLGTSHSWTLHRGVREGREVFVKRGADFSAEAHGLRRLSPLAPEVVHLGADELVLPWLEPERPGVRAAEEFGRALAGLHALGADRFGAPWPGMIADLPLDNAPAGDDWLTWYAERRCLPYARTARDAGTLSASDVTEIEAFLGRARQPAEPVSRIHGDLWSGNVHWSGGRAWLIDPAAHGGHRETDLAMLGLFGAPHLDRILAAYDEARPLAEGWRERAPLHRLHPLLVHCVLYGASYRARTMPTARSSLFSGSG</sequence>
<dbReference type="Gene3D" id="1.20.1270.240">
    <property type="match status" value="1"/>
</dbReference>
<evidence type="ECO:0000313" key="3">
    <source>
        <dbReference type="Proteomes" id="UP001501237"/>
    </source>
</evidence>
<reference evidence="3" key="1">
    <citation type="journal article" date="2019" name="Int. J. Syst. Evol. Microbiol.">
        <title>The Global Catalogue of Microorganisms (GCM) 10K type strain sequencing project: providing services to taxonomists for standard genome sequencing and annotation.</title>
        <authorList>
            <consortium name="The Broad Institute Genomics Platform"/>
            <consortium name="The Broad Institute Genome Sequencing Center for Infectious Disease"/>
            <person name="Wu L."/>
            <person name="Ma J."/>
        </authorList>
    </citation>
    <scope>NUCLEOTIDE SEQUENCE [LARGE SCALE GENOMIC DNA]</scope>
    <source>
        <strain evidence="3">JCM 9377</strain>
    </source>
</reference>
<keyword evidence="1 2" id="KW-0418">Kinase</keyword>
<dbReference type="Pfam" id="PF03881">
    <property type="entry name" value="Fructosamin_kin"/>
    <property type="match status" value="1"/>
</dbReference>
<dbReference type="RefSeq" id="WP_344838058.1">
    <property type="nucleotide sequence ID" value="NZ_BAAAUV010000034.1"/>
</dbReference>
<evidence type="ECO:0000256" key="1">
    <source>
        <dbReference type="PIRNR" id="PIRNR006221"/>
    </source>
</evidence>
<dbReference type="SUPFAM" id="SSF56112">
    <property type="entry name" value="Protein kinase-like (PK-like)"/>
    <property type="match status" value="1"/>
</dbReference>
<dbReference type="PANTHER" id="PTHR12149">
    <property type="entry name" value="FRUCTOSAMINE 3 KINASE-RELATED PROTEIN"/>
    <property type="match status" value="1"/>
</dbReference>
<dbReference type="Gene3D" id="1.10.510.10">
    <property type="entry name" value="Transferase(Phosphotransferase) domain 1"/>
    <property type="match status" value="1"/>
</dbReference>
<dbReference type="InterPro" id="IPR016477">
    <property type="entry name" value="Fructo-/Ketosamine-3-kinase"/>
</dbReference>
<evidence type="ECO:0000313" key="2">
    <source>
        <dbReference type="EMBL" id="GAA3238186.1"/>
    </source>
</evidence>
<name>A0ABP6QNR4_9ACTN</name>
<keyword evidence="1" id="KW-0808">Transferase</keyword>
<dbReference type="Proteomes" id="UP001501237">
    <property type="component" value="Unassembled WGS sequence"/>
</dbReference>